<feature type="region of interest" description="Disordered" evidence="6">
    <location>
        <begin position="225"/>
        <end position="258"/>
    </location>
</feature>
<evidence type="ECO:0000256" key="1">
    <source>
        <dbReference type="ARBA" id="ARBA00004123"/>
    </source>
</evidence>
<evidence type="ECO:0000256" key="5">
    <source>
        <dbReference type="ARBA" id="ARBA00023242"/>
    </source>
</evidence>
<dbReference type="GO" id="GO:0005634">
    <property type="term" value="C:nucleus"/>
    <property type="evidence" value="ECO:0007669"/>
    <property type="project" value="UniProtKB-SubCell"/>
</dbReference>
<feature type="compositionally biased region" description="Basic and acidic residues" evidence="6">
    <location>
        <begin position="906"/>
        <end position="915"/>
    </location>
</feature>
<dbReference type="Proteomes" id="UP000076727">
    <property type="component" value="Unassembled WGS sequence"/>
</dbReference>
<proteinExistence type="predicted"/>
<dbReference type="PANTHER" id="PTHR15180:SF1">
    <property type="entry name" value="GENERAL TRANSCRIPTION FACTOR 3C POLYPEPTIDE 1"/>
    <property type="match status" value="1"/>
</dbReference>
<evidence type="ECO:0000256" key="4">
    <source>
        <dbReference type="ARBA" id="ARBA00023163"/>
    </source>
</evidence>
<feature type="domain" description="Transcription factor tau subunit sfc3/Tfc3 C-terminal" evidence="8">
    <location>
        <begin position="1562"/>
        <end position="1918"/>
    </location>
</feature>
<feature type="compositionally biased region" description="Polar residues" evidence="6">
    <location>
        <begin position="541"/>
        <end position="551"/>
    </location>
</feature>
<feature type="compositionally biased region" description="Basic and acidic residues" evidence="6">
    <location>
        <begin position="1399"/>
        <end position="1419"/>
    </location>
</feature>
<dbReference type="OrthoDB" id="68020at2759"/>
<evidence type="ECO:0000256" key="6">
    <source>
        <dbReference type="SAM" id="MobiDB-lite"/>
    </source>
</evidence>
<gene>
    <name evidence="9" type="ORF">DAEQUDRAFT_720101</name>
</gene>
<dbReference type="EMBL" id="KV429032">
    <property type="protein sequence ID" value="KZT74913.1"/>
    <property type="molecule type" value="Genomic_DNA"/>
</dbReference>
<keyword evidence="2" id="KW-0597">Phosphoprotein</keyword>
<feature type="region of interest" description="Disordered" evidence="6">
    <location>
        <begin position="1884"/>
        <end position="1903"/>
    </location>
</feature>
<feature type="compositionally biased region" description="Acidic residues" evidence="6">
    <location>
        <begin position="241"/>
        <end position="252"/>
    </location>
</feature>
<feature type="domain" description="B-block binding subunit of TFIIIC" evidence="7">
    <location>
        <begin position="148"/>
        <end position="213"/>
    </location>
</feature>
<name>A0A165UHJ6_9APHY</name>
<dbReference type="Pfam" id="PF04182">
    <property type="entry name" value="B-block_TFIIIC"/>
    <property type="match status" value="1"/>
</dbReference>
<evidence type="ECO:0000256" key="2">
    <source>
        <dbReference type="ARBA" id="ARBA00022553"/>
    </source>
</evidence>
<evidence type="ECO:0000256" key="3">
    <source>
        <dbReference type="ARBA" id="ARBA00023125"/>
    </source>
</evidence>
<dbReference type="InterPro" id="IPR044210">
    <property type="entry name" value="Tfc3-like"/>
</dbReference>
<dbReference type="PANTHER" id="PTHR15180">
    <property type="entry name" value="GENERAL TRANSCRIPTION FACTOR 3C POLYPEPTIDE 1"/>
    <property type="match status" value="1"/>
</dbReference>
<reference evidence="9 10" key="1">
    <citation type="journal article" date="2016" name="Mol. Biol. Evol.">
        <title>Comparative Genomics of Early-Diverging Mushroom-Forming Fungi Provides Insights into the Origins of Lignocellulose Decay Capabilities.</title>
        <authorList>
            <person name="Nagy L.G."/>
            <person name="Riley R."/>
            <person name="Tritt A."/>
            <person name="Adam C."/>
            <person name="Daum C."/>
            <person name="Floudas D."/>
            <person name="Sun H."/>
            <person name="Yadav J.S."/>
            <person name="Pangilinan J."/>
            <person name="Larsson K.H."/>
            <person name="Matsuura K."/>
            <person name="Barry K."/>
            <person name="Labutti K."/>
            <person name="Kuo R."/>
            <person name="Ohm R.A."/>
            <person name="Bhattacharya S.S."/>
            <person name="Shirouzu T."/>
            <person name="Yoshinaga Y."/>
            <person name="Martin F.M."/>
            <person name="Grigoriev I.V."/>
            <person name="Hibbett D.S."/>
        </authorList>
    </citation>
    <scope>NUCLEOTIDE SEQUENCE [LARGE SCALE GENOMIC DNA]</scope>
    <source>
        <strain evidence="9 10">L-15889</strain>
    </source>
</reference>
<feature type="region of interest" description="Disordered" evidence="6">
    <location>
        <begin position="1529"/>
        <end position="1565"/>
    </location>
</feature>
<dbReference type="SMART" id="SM00384">
    <property type="entry name" value="AT_hook"/>
    <property type="match status" value="3"/>
</dbReference>
<feature type="compositionally biased region" description="Basic residues" evidence="6">
    <location>
        <begin position="555"/>
        <end position="564"/>
    </location>
</feature>
<evidence type="ECO:0000313" key="10">
    <source>
        <dbReference type="Proteomes" id="UP000076727"/>
    </source>
</evidence>
<dbReference type="GO" id="GO:0003677">
    <property type="term" value="F:DNA binding"/>
    <property type="evidence" value="ECO:0007669"/>
    <property type="project" value="UniProtKB-KW"/>
</dbReference>
<keyword evidence="4" id="KW-0804">Transcription</keyword>
<dbReference type="STRING" id="1314783.A0A165UHJ6"/>
<dbReference type="Pfam" id="PF20222">
    <property type="entry name" value="DUF6581"/>
    <property type="match status" value="1"/>
</dbReference>
<keyword evidence="10" id="KW-1185">Reference proteome</keyword>
<feature type="compositionally biased region" description="Basic residues" evidence="6">
    <location>
        <begin position="630"/>
        <end position="640"/>
    </location>
</feature>
<feature type="region of interest" description="Disordered" evidence="6">
    <location>
        <begin position="503"/>
        <end position="715"/>
    </location>
</feature>
<sequence>MDELIQHCLRELSYDGDLGSNDVRLRESIELFYAHRDLTGQKIDDAYCAFVWGILVQQPNVRVGVVPEGTGAEVYIAPQNSAKRKAKAKGQEIADSAPTILHVVPDAASRPLEELKQDYGDSLRVAVDSDTIFKALTGSHIRDSKLSPMVYTALQLISRGREAGISSVDLAKKSGYDPKTCHYLVNQLLSLNLVVKRGKTAGVSTSTVVHRDLFRRNATWQSIVDEENRAREAQKRKVNDEESDAGDEEDSSEFSLGSTEQFDPIDERHLSSIDLIRGRIVTLLRNSPHGLHAANNLLPKIGFSNPNKSNRRYFITRCLHEYIKEGLIEKVRVPGKNGRLVTCIHLSEHNASGSQPELIVQPEELVEVEPSREETLAMNLTLHKQIINLLDQAGERGMTLGDLCGELNDFDRRTVELLLERLHSNPPPRHLADLGIAHVFENYGRERRYRYWTVAHYRTMAAREGFTEHSYPDVDLDATGGFSSVAKTQFYDDDDALNAYVDGLRQGPVPKTPSSSKGKKQYKNPILPDGTVKRGRPRKSTVVSGANSETATRPKGGRGRKRKRGDNLVDEADADVTGEPASKRKRGRPPKRQQPEPTESSAARLDESGVLAAGLAPESQPSQGTQGHIAKPKHGLRPKRKGPDALAAEADPPTQIDTPMRTPPTPKRRGRPRKQPLLDISAGAVATPERAVGDAEVPTPAREERPLDGSLQDDQPHSILDLRAVTDTVMVNAGQLSDSVGSPNSVQTPLEVNALADPSVGSNAVSPTISGAESIARPVGNVPLRRERNHSNATELLVGLPNDMRQRGSTPVVEPANVALAPSGASTALCGGEQLAGSLTSTTLRIPPDVMQGYPQIPIDPALLAESGITNMDSGLVKDSAYTVNAVPKRVLSDTAVQAPPAKRMKSLEGPDDTSRSAYSKTRLIQARRERELLRVVKDAGGIINVSSKDFYDAHAALVGTMSAAGEATSTRIGSRMDKRTVEATLKDLDARGKIKLLTTSIRISTGATRPVRIVYLPEIPDGELQTFLGNINIQQFPPAAPIKTLDEPVLFGGANLKRLVARSPCVVQEGVTVISSNDPQANRDPLQHAIVNDKNTIAQSHGFITGKLARARTLHLWMVDFLQSGTTSAHVLSVRERVISFSLLLNDLPISKYCAFVSSQVQNEELLQLLRSPGGPLTPVGEVSSTIRDSLRIGRWRSRGRLLDILEVLCRLKVVDLLTPSSNAIPAVILDPTPLHPSMFDVAPVETWSPLTAPGYLRLNISAPLHLWAVSEDSPPFWKDILVYPVSHCSEYWHQLRAAVLDRDAAKQIPAADLGEPLTRVGEFGRVLRRPSAWSDDYVLSPNQETYLKRHMDLGSGESPLQDGNPDRLESLCAAVSAPRRAVVRFYENLRGKVRREKEKMEKKAERRAQEAKVREAQSKATMIQRAAEAKAQREKDWEDMVAKVHPDPLTDSAASRIRRLRTRFLQGSRTDPEKWEGEISQAIQESIFAAKQVLNSARAPLARPATAPTVPSLVVAAAPEKSVREIIASQGPRLAPRQPARKSKKTKDAKDGDTPSVPARRQRFQWNRDYDELARDASAIIRARCREHHRIDLAALIQAFPAVPINSVRQRIVHLREAPGADTYLQRLEDKWYDVWQQHRGTDALPDDDPESRSNFDMIAHLEFLRKHVDKNALRVGFMELSHDADFALPRDVYRLYSLWEVQEKPAVAPLFDFVWSGSAEEGREKQLAQHAFAADIQDIPPVVEYSSDSMYVADSAMKMVLSTPNELYDVRAATDLLQSIGEDPVKVATEAMLARGVLSKVVRDPSKSRPGRTLKISDSNQNAMSGSIPQDVFQDAAALEDVLGQDDDQDAWREWSLLSSDGDMAALLDLVSSNKVEFKVDTSNPQTRRPGFDWNSKKADDDDIETGIMVRIPSQTENATVASVVEQGVGISDTEATPMQQSVIDTPIDPALSEGALMPDSSYGDQHGKTWDGGTAFCAQSTHGLVDCQACLQAAKAALLLTVANEEAGIMNRVLDELQDAAAAGLEKTHVMRIVQDGQCSSVLEILGKITNSKIPLAYWTGYTSVVLVATEYIRPWTVCISGVDGTAIVHPRRWLDVSGRKIDGVWVAALRAVTGVIVFRPGVTQAEIRWRLRSVYNRQEVNDALRYLSEHDHIVRRLGTDIGQGANVGMPDGNEEHYVFWFSSGESHWYDL</sequence>
<dbReference type="InterPro" id="IPR017956">
    <property type="entry name" value="AT_hook_DNA-bd_motif"/>
</dbReference>
<dbReference type="GO" id="GO:0042791">
    <property type="term" value="P:5S class rRNA transcription by RNA polymerase III"/>
    <property type="evidence" value="ECO:0007669"/>
    <property type="project" value="TreeGrafter"/>
</dbReference>
<feature type="region of interest" description="Disordered" evidence="6">
    <location>
        <begin position="897"/>
        <end position="919"/>
    </location>
</feature>
<organism evidence="9 10">
    <name type="scientific">Daedalea quercina L-15889</name>
    <dbReference type="NCBI Taxonomy" id="1314783"/>
    <lineage>
        <taxon>Eukaryota</taxon>
        <taxon>Fungi</taxon>
        <taxon>Dikarya</taxon>
        <taxon>Basidiomycota</taxon>
        <taxon>Agaricomycotina</taxon>
        <taxon>Agaricomycetes</taxon>
        <taxon>Polyporales</taxon>
        <taxon>Fomitopsis</taxon>
    </lineage>
</organism>
<dbReference type="InterPro" id="IPR046488">
    <property type="entry name" value="Sfc3/Tfc3_C"/>
</dbReference>
<dbReference type="GO" id="GO:0000127">
    <property type="term" value="C:transcription factor TFIIIC complex"/>
    <property type="evidence" value="ECO:0007669"/>
    <property type="project" value="InterPro"/>
</dbReference>
<comment type="subcellular location">
    <subcellularLocation>
        <location evidence="1">Nucleus</location>
    </subcellularLocation>
</comment>
<dbReference type="CDD" id="cd16169">
    <property type="entry name" value="Tau138_eWH"/>
    <property type="match status" value="1"/>
</dbReference>
<feature type="compositionally biased region" description="Basic and acidic residues" evidence="6">
    <location>
        <begin position="226"/>
        <end position="240"/>
    </location>
</feature>
<evidence type="ECO:0000259" key="7">
    <source>
        <dbReference type="Pfam" id="PF04182"/>
    </source>
</evidence>
<feature type="region of interest" description="Disordered" evidence="6">
    <location>
        <begin position="1399"/>
        <end position="1422"/>
    </location>
</feature>
<accession>A0A165UHJ6</accession>
<dbReference type="InterPro" id="IPR035625">
    <property type="entry name" value="Tfc3-like_eWH"/>
</dbReference>
<protein>
    <submittedName>
        <fullName evidence="9">Uncharacterized protein</fullName>
    </submittedName>
</protein>
<evidence type="ECO:0000313" key="9">
    <source>
        <dbReference type="EMBL" id="KZT74913.1"/>
    </source>
</evidence>
<evidence type="ECO:0000259" key="8">
    <source>
        <dbReference type="Pfam" id="PF20222"/>
    </source>
</evidence>
<dbReference type="PRINTS" id="PR00929">
    <property type="entry name" value="ATHOOK"/>
</dbReference>
<keyword evidence="3" id="KW-0238">DNA-binding</keyword>
<keyword evidence="5" id="KW-0539">Nucleus</keyword>
<dbReference type="GO" id="GO:0006384">
    <property type="term" value="P:transcription initiation at RNA polymerase III promoter"/>
    <property type="evidence" value="ECO:0007669"/>
    <property type="project" value="InterPro"/>
</dbReference>
<dbReference type="InterPro" id="IPR007309">
    <property type="entry name" value="TFIIIC_Bblock-bd"/>
</dbReference>
<dbReference type="PROSITE" id="PS50096">
    <property type="entry name" value="IQ"/>
    <property type="match status" value="1"/>
</dbReference>